<evidence type="ECO:0000313" key="2">
    <source>
        <dbReference type="EMBL" id="CAD8900496.1"/>
    </source>
</evidence>
<dbReference type="EMBL" id="HBFR01038002">
    <property type="protein sequence ID" value="CAD8900496.1"/>
    <property type="molecule type" value="Transcribed_RNA"/>
</dbReference>
<dbReference type="AlphaFoldDB" id="A0A7S1BY11"/>
<name>A0A7S1BY11_9STRA</name>
<reference evidence="2" key="1">
    <citation type="submission" date="2021-01" db="EMBL/GenBank/DDBJ databases">
        <authorList>
            <person name="Corre E."/>
            <person name="Pelletier E."/>
            <person name="Niang G."/>
            <person name="Scheremetjew M."/>
            <person name="Finn R."/>
            <person name="Kale V."/>
            <person name="Holt S."/>
            <person name="Cochrane G."/>
            <person name="Meng A."/>
            <person name="Brown T."/>
            <person name="Cohen L."/>
        </authorList>
    </citation>
    <scope>NUCLEOTIDE SEQUENCE</scope>
    <source>
        <strain evidence="2">308</strain>
    </source>
</reference>
<accession>A0A7S1BY11</accession>
<proteinExistence type="predicted"/>
<organism evidence="2">
    <name type="scientific">Corethron hystrix</name>
    <dbReference type="NCBI Taxonomy" id="216773"/>
    <lineage>
        <taxon>Eukaryota</taxon>
        <taxon>Sar</taxon>
        <taxon>Stramenopiles</taxon>
        <taxon>Ochrophyta</taxon>
        <taxon>Bacillariophyta</taxon>
        <taxon>Coscinodiscophyceae</taxon>
        <taxon>Corethrophycidae</taxon>
        <taxon>Corethrales</taxon>
        <taxon>Corethraceae</taxon>
        <taxon>Corethron</taxon>
    </lineage>
</organism>
<gene>
    <name evidence="2" type="ORF">CHYS00102_LOCUS27713</name>
</gene>
<sequence>MPVSLQTKTNPIINVSSTNTKYSGQGQLNAGMVTPASVQKKLSSDFSDNTFQRMQQFSVVKTPVTTSRREQTPNISAQPNKMKENAPPFANRHPPFNISGTSLSLETPMGKPSSWSGGRPMPSLNSGSNALQTVTPPPMPFYNPLGNLPNSENDFNGLKRPSTSHGMNSNSKKPWLENVEQQMAGQKNPYQNQV</sequence>
<protein>
    <submittedName>
        <fullName evidence="2">Uncharacterized protein</fullName>
    </submittedName>
</protein>
<feature type="compositionally biased region" description="Polar residues" evidence="1">
    <location>
        <begin position="179"/>
        <end position="194"/>
    </location>
</feature>
<feature type="compositionally biased region" description="Polar residues" evidence="1">
    <location>
        <begin position="161"/>
        <end position="172"/>
    </location>
</feature>
<evidence type="ECO:0000256" key="1">
    <source>
        <dbReference type="SAM" id="MobiDB-lite"/>
    </source>
</evidence>
<feature type="region of interest" description="Disordered" evidence="1">
    <location>
        <begin position="150"/>
        <end position="194"/>
    </location>
</feature>